<name>A0A9W9HNF3_9EURO</name>
<organism evidence="9 10">
    <name type="scientific">Penicillium canariense</name>
    <dbReference type="NCBI Taxonomy" id="189055"/>
    <lineage>
        <taxon>Eukaryota</taxon>
        <taxon>Fungi</taxon>
        <taxon>Dikarya</taxon>
        <taxon>Ascomycota</taxon>
        <taxon>Pezizomycotina</taxon>
        <taxon>Eurotiomycetes</taxon>
        <taxon>Eurotiomycetidae</taxon>
        <taxon>Eurotiales</taxon>
        <taxon>Aspergillaceae</taxon>
        <taxon>Penicillium</taxon>
    </lineage>
</organism>
<evidence type="ECO:0000256" key="5">
    <source>
        <dbReference type="ARBA" id="ARBA00022946"/>
    </source>
</evidence>
<keyword evidence="5" id="KW-0809">Transit peptide</keyword>
<dbReference type="CDD" id="cd20267">
    <property type="entry name" value="Complex1_LYR_LYRM7"/>
    <property type="match status" value="1"/>
</dbReference>
<dbReference type="OrthoDB" id="529194at2759"/>
<evidence type="ECO:0000256" key="7">
    <source>
        <dbReference type="ARBA" id="ARBA00023186"/>
    </source>
</evidence>
<dbReference type="GO" id="GO:0034551">
    <property type="term" value="P:mitochondrial respiratory chain complex III assembly"/>
    <property type="evidence" value="ECO:0007669"/>
    <property type="project" value="InterPro"/>
</dbReference>
<dbReference type="InterPro" id="IPR045298">
    <property type="entry name" value="Complex1_LYR_LYRM7"/>
</dbReference>
<dbReference type="GO" id="GO:0044183">
    <property type="term" value="F:protein folding chaperone"/>
    <property type="evidence" value="ECO:0007669"/>
    <property type="project" value="TreeGrafter"/>
</dbReference>
<dbReference type="RefSeq" id="XP_056539019.1">
    <property type="nucleotide sequence ID" value="XM_056691313.1"/>
</dbReference>
<gene>
    <name evidence="9" type="ORF">N7482_009189</name>
</gene>
<evidence type="ECO:0000313" key="9">
    <source>
        <dbReference type="EMBL" id="KAJ5152711.1"/>
    </source>
</evidence>
<accession>A0A9W9HNF3</accession>
<dbReference type="AlphaFoldDB" id="A0A9W9HNF3"/>
<comment type="subcellular location">
    <subcellularLocation>
        <location evidence="1">Mitochondrion matrix</location>
    </subcellularLocation>
</comment>
<dbReference type="InterPro" id="IPR050435">
    <property type="entry name" value="MZM1/LYRM7"/>
</dbReference>
<comment type="similarity">
    <text evidence="2">Belongs to the complex I LYR family. MZM1 subfamily.</text>
</comment>
<evidence type="ECO:0000256" key="4">
    <source>
        <dbReference type="ARBA" id="ARBA00015108"/>
    </source>
</evidence>
<reference evidence="9" key="2">
    <citation type="journal article" date="2023" name="IMA Fungus">
        <title>Comparative genomic study of the Penicillium genus elucidates a diverse pangenome and 15 lateral gene transfer events.</title>
        <authorList>
            <person name="Petersen C."/>
            <person name="Sorensen T."/>
            <person name="Nielsen M.R."/>
            <person name="Sondergaard T.E."/>
            <person name="Sorensen J.L."/>
            <person name="Fitzpatrick D.A."/>
            <person name="Frisvad J.C."/>
            <person name="Nielsen K.L."/>
        </authorList>
    </citation>
    <scope>NUCLEOTIDE SEQUENCE</scope>
    <source>
        <strain evidence="9">IBT 26290</strain>
    </source>
</reference>
<dbReference type="EMBL" id="JAPQKN010000007">
    <property type="protein sequence ID" value="KAJ5152711.1"/>
    <property type="molecule type" value="Genomic_DNA"/>
</dbReference>
<evidence type="ECO:0000256" key="3">
    <source>
        <dbReference type="ARBA" id="ARBA00011589"/>
    </source>
</evidence>
<evidence type="ECO:0000256" key="8">
    <source>
        <dbReference type="ARBA" id="ARBA00025268"/>
    </source>
</evidence>
<keyword evidence="7" id="KW-0143">Chaperone</keyword>
<evidence type="ECO:0000256" key="6">
    <source>
        <dbReference type="ARBA" id="ARBA00023128"/>
    </source>
</evidence>
<proteinExistence type="inferred from homology"/>
<comment type="function">
    <text evidence="8">Assembly factor required for Rieske Fe-S protein RIP1 incorporation into the cytochrome b-c1 (CIII) complex. Functions as a chaperone, binding to this subunit within the mitochondrial matrix and stabilizing it prior to its translocation and insertion into the late CIII dimeric intermediate within the mitochondrial inner membrane. Modulates the mitochondrial matrix zinc pool.</text>
</comment>
<dbReference type="GO" id="GO:0005759">
    <property type="term" value="C:mitochondrial matrix"/>
    <property type="evidence" value="ECO:0007669"/>
    <property type="project" value="UniProtKB-SubCell"/>
</dbReference>
<keyword evidence="6" id="KW-0496">Mitochondrion</keyword>
<evidence type="ECO:0000313" key="10">
    <source>
        <dbReference type="Proteomes" id="UP001149163"/>
    </source>
</evidence>
<reference evidence="9" key="1">
    <citation type="submission" date="2022-11" db="EMBL/GenBank/DDBJ databases">
        <authorList>
            <person name="Petersen C."/>
        </authorList>
    </citation>
    <scope>NUCLEOTIDE SEQUENCE</scope>
    <source>
        <strain evidence="9">IBT 26290</strain>
    </source>
</reference>
<dbReference type="PANTHER" id="PTHR46749">
    <property type="entry name" value="COMPLEX III ASSEMBLY FACTOR LYRM7"/>
    <property type="match status" value="1"/>
</dbReference>
<comment type="subunit">
    <text evidence="3">Interacts with RIP1.</text>
</comment>
<keyword evidence="10" id="KW-1185">Reference proteome</keyword>
<evidence type="ECO:0000256" key="1">
    <source>
        <dbReference type="ARBA" id="ARBA00004305"/>
    </source>
</evidence>
<dbReference type="GeneID" id="81430489"/>
<evidence type="ECO:0000256" key="2">
    <source>
        <dbReference type="ARBA" id="ARBA00009949"/>
    </source>
</evidence>
<dbReference type="PANTHER" id="PTHR46749:SF1">
    <property type="entry name" value="COMPLEX III ASSEMBLY FACTOR LYRM7"/>
    <property type="match status" value="1"/>
</dbReference>
<dbReference type="Proteomes" id="UP001149163">
    <property type="component" value="Unassembled WGS sequence"/>
</dbReference>
<comment type="caution">
    <text evidence="9">The sequence shown here is derived from an EMBL/GenBank/DDBJ whole genome shotgun (WGS) entry which is preliminary data.</text>
</comment>
<sequence length="128" mass="14294">MAAPNFTALSAYRQILRATRVAFRAVSVTVKGTNAVNLDDTRVMLAARQEARRNFDQNRRVGIDSGMQINHAIEVANILRHNLVQGAREVGDESAKWELRIHEEIERGDNDSIKVGDKNVKIHKACSS</sequence>
<protein>
    <recommendedName>
        <fullName evidence="4">Mitochondrial zinc maintenance protein 1, mitochondrial</fullName>
    </recommendedName>
</protein>